<dbReference type="Gene3D" id="3.30.1150.10">
    <property type="match status" value="1"/>
</dbReference>
<feature type="compositionally biased region" description="Low complexity" evidence="1">
    <location>
        <begin position="63"/>
        <end position="72"/>
    </location>
</feature>
<dbReference type="SUPFAM" id="SSF74653">
    <property type="entry name" value="TolA/TonB C-terminal domain"/>
    <property type="match status" value="1"/>
</dbReference>
<keyword evidence="3" id="KW-1185">Reference proteome</keyword>
<dbReference type="RefSeq" id="WP_344707835.1">
    <property type="nucleotide sequence ID" value="NZ_BAABBQ010000001.1"/>
</dbReference>
<feature type="compositionally biased region" description="Pro residues" evidence="1">
    <location>
        <begin position="84"/>
        <end position="99"/>
    </location>
</feature>
<feature type="compositionally biased region" description="Gly residues" evidence="1">
    <location>
        <begin position="123"/>
        <end position="142"/>
    </location>
</feature>
<feature type="region of interest" description="Disordered" evidence="1">
    <location>
        <begin position="47"/>
        <end position="142"/>
    </location>
</feature>
<organism evidence="2 3">
    <name type="scientific">Sphingomonas swuensis</name>
    <dbReference type="NCBI Taxonomy" id="977800"/>
    <lineage>
        <taxon>Bacteria</taxon>
        <taxon>Pseudomonadati</taxon>
        <taxon>Pseudomonadota</taxon>
        <taxon>Alphaproteobacteria</taxon>
        <taxon>Sphingomonadales</taxon>
        <taxon>Sphingomonadaceae</taxon>
        <taxon>Sphingomonas</taxon>
    </lineage>
</organism>
<gene>
    <name evidence="2" type="ORF">GCM10022280_26110</name>
</gene>
<dbReference type="Proteomes" id="UP001500235">
    <property type="component" value="Unassembled WGS sequence"/>
</dbReference>
<evidence type="ECO:0000313" key="2">
    <source>
        <dbReference type="EMBL" id="GAA4024065.1"/>
    </source>
</evidence>
<feature type="compositionally biased region" description="Low complexity" evidence="1">
    <location>
        <begin position="108"/>
        <end position="122"/>
    </location>
</feature>
<protein>
    <recommendedName>
        <fullName evidence="4">TonB C-terminal domain-containing protein</fullName>
    </recommendedName>
</protein>
<proteinExistence type="predicted"/>
<feature type="compositionally biased region" description="Pro residues" evidence="1">
    <location>
        <begin position="50"/>
        <end position="62"/>
    </location>
</feature>
<reference evidence="3" key="1">
    <citation type="journal article" date="2019" name="Int. J. Syst. Evol. Microbiol.">
        <title>The Global Catalogue of Microorganisms (GCM) 10K type strain sequencing project: providing services to taxonomists for standard genome sequencing and annotation.</title>
        <authorList>
            <consortium name="The Broad Institute Genomics Platform"/>
            <consortium name="The Broad Institute Genome Sequencing Center for Infectious Disease"/>
            <person name="Wu L."/>
            <person name="Ma J."/>
        </authorList>
    </citation>
    <scope>NUCLEOTIDE SEQUENCE [LARGE SCALE GENOMIC DNA]</scope>
    <source>
        <strain evidence="3">JCM 17563</strain>
    </source>
</reference>
<name>A0ABP7TC53_9SPHN</name>
<accession>A0ABP7TC53</accession>
<evidence type="ECO:0000313" key="3">
    <source>
        <dbReference type="Proteomes" id="UP001500235"/>
    </source>
</evidence>
<evidence type="ECO:0000256" key="1">
    <source>
        <dbReference type="SAM" id="MobiDB-lite"/>
    </source>
</evidence>
<evidence type="ECO:0008006" key="4">
    <source>
        <dbReference type="Google" id="ProtNLM"/>
    </source>
</evidence>
<dbReference type="EMBL" id="BAABBQ010000001">
    <property type="protein sequence ID" value="GAA4024065.1"/>
    <property type="molecule type" value="Genomic_DNA"/>
</dbReference>
<comment type="caution">
    <text evidence="2">The sequence shown here is derived from an EMBL/GenBank/DDBJ whole genome shotgun (WGS) entry which is preliminary data.</text>
</comment>
<sequence>MPWQRSRNDRLKSAVLVVGVHAAIGLALLSGLAGEPLRRATDALVTIDVAPPPPPPEPPLPQQPAEAAREAAGSPDLEARPAPVVLPPPPVRLPLPTPLPTAEDRAPDTAAAPSAGAAPVDGPGRGADGSGDGTGGGGSGGAGAGGGGVIASGARLLSGNLTRRDYRRIRSFGSPRGEAVLALTVSAEGSLLQCLPLTGSGNPSLDAELCRLLARTRWDPARDGQGRAVPAALRYVATWNRD</sequence>